<dbReference type="RefSeq" id="WP_070927843.1">
    <property type="nucleotide sequence ID" value="NZ_JBALHY010000006.1"/>
</dbReference>
<dbReference type="EMBL" id="LVIE01000166">
    <property type="protein sequence ID" value="OHT24182.1"/>
    <property type="molecule type" value="Genomic_DNA"/>
</dbReference>
<evidence type="ECO:0000256" key="9">
    <source>
        <dbReference type="SAM" id="MobiDB-lite"/>
    </source>
</evidence>
<dbReference type="Proteomes" id="UP000179588">
    <property type="component" value="Unassembled WGS sequence"/>
</dbReference>
<dbReference type="OrthoDB" id="7066359at2"/>
<evidence type="ECO:0000256" key="3">
    <source>
        <dbReference type="ARBA" id="ARBA00023136"/>
    </source>
</evidence>
<keyword evidence="3" id="KW-0472">Membrane</keyword>
<protein>
    <recommendedName>
        <fullName evidence="8">LPS-assembly lipoprotein LptM</fullName>
    </recommendedName>
</protein>
<dbReference type="AlphaFoldDB" id="A0A1S1HQR8"/>
<evidence type="ECO:0000256" key="5">
    <source>
        <dbReference type="ARBA" id="ARBA00023237"/>
    </source>
</evidence>
<dbReference type="EMBL" id="ABMABF030000004">
    <property type="protein sequence ID" value="EMJ5133895.1"/>
    <property type="molecule type" value="Genomic_DNA"/>
</dbReference>
<dbReference type="NCBIfam" id="NF047847">
    <property type="entry name" value="SS_mature_LptM"/>
    <property type="match status" value="1"/>
</dbReference>
<dbReference type="Pfam" id="PF13627">
    <property type="entry name" value="LptM_cons"/>
    <property type="match status" value="1"/>
</dbReference>
<keyword evidence="12" id="KW-1185">Reference proteome</keyword>
<evidence type="ECO:0000256" key="4">
    <source>
        <dbReference type="ARBA" id="ARBA00023139"/>
    </source>
</evidence>
<comment type="subcellular location">
    <subcellularLocation>
        <location evidence="1">Cell outer membrane</location>
        <topology evidence="1">Lipid-anchor</topology>
    </subcellularLocation>
</comment>
<evidence type="ECO:0000313" key="10">
    <source>
        <dbReference type="EMBL" id="EMJ5133895.1"/>
    </source>
</evidence>
<keyword evidence="4" id="KW-0564">Palmitate</keyword>
<proteinExistence type="inferred from homology"/>
<keyword evidence="2" id="KW-0732">Signal</keyword>
<accession>A0A1S1HQR8</accession>
<reference evidence="10" key="2">
    <citation type="submission" date="2024-02" db="EMBL/GenBank/DDBJ databases">
        <authorList>
            <consortium name="Clinical and Environmental Microbiology Branch: Whole genome sequencing antimicrobial resistance pathogens in the healthcare setting"/>
        </authorList>
    </citation>
    <scope>NUCLEOTIDE SEQUENCE</scope>
    <source>
        <strain evidence="10">2021GO-0154</strain>
    </source>
</reference>
<evidence type="ECO:0000313" key="12">
    <source>
        <dbReference type="Proteomes" id="UP000179588"/>
    </source>
</evidence>
<dbReference type="InterPro" id="IPR032831">
    <property type="entry name" value="LptM_cons"/>
</dbReference>
<gene>
    <name evidence="11" type="ORF">A3Q29_19165</name>
    <name evidence="10" type="ORF">RG298_001599</name>
</gene>
<evidence type="ECO:0000256" key="2">
    <source>
        <dbReference type="ARBA" id="ARBA00022729"/>
    </source>
</evidence>
<feature type="compositionally biased region" description="Polar residues" evidence="9">
    <location>
        <begin position="50"/>
        <end position="62"/>
    </location>
</feature>
<evidence type="ECO:0000256" key="7">
    <source>
        <dbReference type="ARBA" id="ARBA00049647"/>
    </source>
</evidence>
<keyword evidence="6 10" id="KW-0449">Lipoprotein</keyword>
<evidence type="ECO:0000256" key="1">
    <source>
        <dbReference type="ARBA" id="ARBA00004459"/>
    </source>
</evidence>
<feature type="region of interest" description="Disordered" evidence="9">
    <location>
        <begin position="28"/>
        <end position="62"/>
    </location>
</feature>
<sequence length="62" mass="6312">MKKSLVGLSALIILLSLSGCGLKGPLYFPPEEQATPAKASDVEPKAADSTAAQSPTSVSNPQ</sequence>
<name>A0A1S1HQR8_PROST</name>
<dbReference type="GO" id="GO:0009279">
    <property type="term" value="C:cell outer membrane"/>
    <property type="evidence" value="ECO:0007669"/>
    <property type="project" value="UniProtKB-SubCell"/>
</dbReference>
<reference evidence="11 12" key="1">
    <citation type="submission" date="2016-03" db="EMBL/GenBank/DDBJ databases">
        <title>Genome sequence of Providencia stuartii strain, isolated from the salivary glands of larval Lucilia sericata.</title>
        <authorList>
            <person name="Yuan Y."/>
            <person name="Zhang Y."/>
            <person name="Fu S."/>
            <person name="Crippen T.L."/>
            <person name="Visi D."/>
            <person name="Benbow M.E."/>
            <person name="Allen M."/>
            <person name="Tomberlin J.K."/>
            <person name="Sze S.-H."/>
            <person name="Tarone A.M."/>
        </authorList>
    </citation>
    <scope>NUCLEOTIDE SEQUENCE [LARGE SCALE GENOMIC DNA]</scope>
    <source>
        <strain evidence="11 12">Crippen</strain>
    </source>
</reference>
<comment type="similarity">
    <text evidence="7">Belongs to the LptM family.</text>
</comment>
<keyword evidence="5" id="KW-0998">Cell outer membrane</keyword>
<evidence type="ECO:0000256" key="8">
    <source>
        <dbReference type="ARBA" id="ARBA00049730"/>
    </source>
</evidence>
<evidence type="ECO:0000313" key="11">
    <source>
        <dbReference type="EMBL" id="OHT24182.1"/>
    </source>
</evidence>
<organism evidence="11 12">
    <name type="scientific">Providencia stuartii</name>
    <dbReference type="NCBI Taxonomy" id="588"/>
    <lineage>
        <taxon>Bacteria</taxon>
        <taxon>Pseudomonadati</taxon>
        <taxon>Pseudomonadota</taxon>
        <taxon>Gammaproteobacteria</taxon>
        <taxon>Enterobacterales</taxon>
        <taxon>Morganellaceae</taxon>
        <taxon>Providencia</taxon>
    </lineage>
</organism>
<dbReference type="PROSITE" id="PS51257">
    <property type="entry name" value="PROKAR_LIPOPROTEIN"/>
    <property type="match status" value="1"/>
</dbReference>
<comment type="caution">
    <text evidence="11">The sequence shown here is derived from an EMBL/GenBank/DDBJ whole genome shotgun (WGS) entry which is preliminary data.</text>
</comment>
<evidence type="ECO:0000256" key="6">
    <source>
        <dbReference type="ARBA" id="ARBA00023288"/>
    </source>
</evidence>
<dbReference type="GeneID" id="92280775"/>